<sequence>MCKNFIFSLGTTVFAFFPAISVQASQVELGVFKSVDAPKSNCPQKVIVTEQRAPYYEGGYTVNGQAKLSSFAQPFTLASFDRFSVTWVANLKPAFQKCVAAGGIIKYGNETYNSHSYLRVRFNGGKVYLILDMTGNRDVNNFTPSINKKSVSTGNPTWSWSGSD</sequence>
<comment type="caution">
    <text evidence="2">The sequence shown here is derived from an EMBL/GenBank/DDBJ whole genome shotgun (WGS) entry which is preliminary data.</text>
</comment>
<feature type="signal peptide" evidence="1">
    <location>
        <begin position="1"/>
        <end position="24"/>
    </location>
</feature>
<evidence type="ECO:0000256" key="1">
    <source>
        <dbReference type="SAM" id="SignalP"/>
    </source>
</evidence>
<reference evidence="2 3" key="1">
    <citation type="journal article" date="2019" name="Genome Biol. Evol.">
        <title>Day and night: Metabolic profiles and evolutionary relationships of six axenic non-marine cyanobacteria.</title>
        <authorList>
            <person name="Will S.E."/>
            <person name="Henke P."/>
            <person name="Boedeker C."/>
            <person name="Huang S."/>
            <person name="Brinkmann H."/>
            <person name="Rohde M."/>
            <person name="Jarek M."/>
            <person name="Friedl T."/>
            <person name="Seufert S."/>
            <person name="Schumacher M."/>
            <person name="Overmann J."/>
            <person name="Neumann-Schaal M."/>
            <person name="Petersen J."/>
        </authorList>
    </citation>
    <scope>NUCLEOTIDE SEQUENCE [LARGE SCALE GENOMIC DNA]</scope>
    <source>
        <strain evidence="2 3">PCC 6912</strain>
    </source>
</reference>
<dbReference type="AlphaFoldDB" id="A0A433N739"/>
<protein>
    <submittedName>
        <fullName evidence="2">Uncharacterized protein</fullName>
    </submittedName>
</protein>
<dbReference type="EMBL" id="RSCJ01000017">
    <property type="protein sequence ID" value="RUR77427.1"/>
    <property type="molecule type" value="Genomic_DNA"/>
</dbReference>
<proteinExistence type="predicted"/>
<gene>
    <name evidence="2" type="ORF">PCC6912_38180</name>
</gene>
<keyword evidence="3" id="KW-1185">Reference proteome</keyword>
<dbReference type="RefSeq" id="WP_016878508.1">
    <property type="nucleotide sequence ID" value="NZ_AJLN01000079.1"/>
</dbReference>
<name>A0A433N739_CHLFR</name>
<evidence type="ECO:0000313" key="3">
    <source>
        <dbReference type="Proteomes" id="UP000268857"/>
    </source>
</evidence>
<keyword evidence="1" id="KW-0732">Signal</keyword>
<accession>A0A433N739</accession>
<organism evidence="2 3">
    <name type="scientific">Chlorogloeopsis fritschii PCC 6912</name>
    <dbReference type="NCBI Taxonomy" id="211165"/>
    <lineage>
        <taxon>Bacteria</taxon>
        <taxon>Bacillati</taxon>
        <taxon>Cyanobacteriota</taxon>
        <taxon>Cyanophyceae</taxon>
        <taxon>Nostocales</taxon>
        <taxon>Chlorogloeopsidaceae</taxon>
        <taxon>Chlorogloeopsis</taxon>
    </lineage>
</organism>
<dbReference type="Proteomes" id="UP000268857">
    <property type="component" value="Unassembled WGS sequence"/>
</dbReference>
<evidence type="ECO:0000313" key="2">
    <source>
        <dbReference type="EMBL" id="RUR77427.1"/>
    </source>
</evidence>
<dbReference type="OrthoDB" id="572018at2"/>
<feature type="chain" id="PRO_5019060642" evidence="1">
    <location>
        <begin position="25"/>
        <end position="164"/>
    </location>
</feature>